<dbReference type="RefSeq" id="WP_207990264.1">
    <property type="nucleotide sequence ID" value="NZ_CP071794.1"/>
</dbReference>
<dbReference type="Gene3D" id="3.90.850.10">
    <property type="entry name" value="Fumarylacetoacetase-like, C-terminal domain"/>
    <property type="match status" value="1"/>
</dbReference>
<dbReference type="PANTHER" id="PTHR30143">
    <property type="entry name" value="ACID HYDRATASE"/>
    <property type="match status" value="1"/>
</dbReference>
<evidence type="ECO:0000313" key="2">
    <source>
        <dbReference type="Proteomes" id="UP000663923"/>
    </source>
</evidence>
<dbReference type="PANTHER" id="PTHR30143:SF0">
    <property type="entry name" value="2-KETO-4-PENTENOATE HYDRATASE"/>
    <property type="match status" value="1"/>
</dbReference>
<proteinExistence type="predicted"/>
<accession>A0ABX7TAR3</accession>
<reference evidence="1 2" key="1">
    <citation type="submission" date="2021-03" db="EMBL/GenBank/DDBJ databases">
        <title>Complete genome of Parasphingorhabdus_sp.JHSY0214.</title>
        <authorList>
            <person name="Yoo J.H."/>
            <person name="Bae J.W."/>
        </authorList>
    </citation>
    <scope>NUCLEOTIDE SEQUENCE [LARGE SCALE GENOMIC DNA]</scope>
    <source>
        <strain evidence="1 2">JHSY0214</strain>
    </source>
</reference>
<protein>
    <recommendedName>
        <fullName evidence="3">2-keto-4-pentenoate hydratase</fullName>
    </recommendedName>
</protein>
<evidence type="ECO:0000313" key="1">
    <source>
        <dbReference type="EMBL" id="QTD57630.1"/>
    </source>
</evidence>
<dbReference type="InterPro" id="IPR050772">
    <property type="entry name" value="Hydratase-Decarb/MhpD_sf"/>
</dbReference>
<keyword evidence="2" id="KW-1185">Reference proteome</keyword>
<dbReference type="SUPFAM" id="SSF56529">
    <property type="entry name" value="FAH"/>
    <property type="match status" value="1"/>
</dbReference>
<dbReference type="Proteomes" id="UP000663923">
    <property type="component" value="Chromosome"/>
</dbReference>
<name>A0ABX7TAR3_9SPHN</name>
<dbReference type="EMBL" id="CP071794">
    <property type="protein sequence ID" value="QTD57630.1"/>
    <property type="molecule type" value="Genomic_DNA"/>
</dbReference>
<sequence length="258" mass="27661">MAIPDGVREASLSISDILVRARREAKTLEGFPGDLPETLEDAYAVQNQSRRAWHDEVGGWKVGGVPAAYLDRFDSKRLVGPIFRQNIVRAEVDERQSMPVYDGFAAVEGELVFCLGSVSAEDRLHIGVEIASSPLPAINDIGPIAVICDFGNNGGLIVGPEIEDWRTLQISELDVVTEIDGVVCGKSNISDFPTDALEALSFLRAHAARHDIALPAGTFISTGAITGVHEARAGSTSQVSFGRFGSLQIELIPAKPII</sequence>
<gene>
    <name evidence="1" type="ORF">J4G78_09000</name>
</gene>
<dbReference type="InterPro" id="IPR036663">
    <property type="entry name" value="Fumarylacetoacetase_C_sf"/>
</dbReference>
<evidence type="ECO:0008006" key="3">
    <source>
        <dbReference type="Google" id="ProtNLM"/>
    </source>
</evidence>
<organism evidence="1 2">
    <name type="scientific">Parasphingorhabdus cellanae</name>
    <dbReference type="NCBI Taxonomy" id="2806553"/>
    <lineage>
        <taxon>Bacteria</taxon>
        <taxon>Pseudomonadati</taxon>
        <taxon>Pseudomonadota</taxon>
        <taxon>Alphaproteobacteria</taxon>
        <taxon>Sphingomonadales</taxon>
        <taxon>Sphingomonadaceae</taxon>
        <taxon>Parasphingorhabdus</taxon>
    </lineage>
</organism>